<evidence type="ECO:0000313" key="2">
    <source>
        <dbReference type="Proteomes" id="UP000026714"/>
    </source>
</evidence>
<dbReference type="PATRIC" id="fig|1286631.3.peg.2683"/>
<dbReference type="Pfam" id="PF10719">
    <property type="entry name" value="ComFB"/>
    <property type="match status" value="1"/>
</dbReference>
<dbReference type="Proteomes" id="UP000026714">
    <property type="component" value="Unassembled WGS sequence"/>
</dbReference>
<dbReference type="EMBL" id="AZRA01000071">
    <property type="protein sequence ID" value="KDB51640.1"/>
    <property type="molecule type" value="Genomic_DNA"/>
</dbReference>
<accession>A0A059KJU8</accession>
<comment type="caution">
    <text evidence="1">The sequence shown here is derived from an EMBL/GenBank/DDBJ whole genome shotgun (WGS) entry which is preliminary data.</text>
</comment>
<evidence type="ECO:0008006" key="3">
    <source>
        <dbReference type="Google" id="ProtNLM"/>
    </source>
</evidence>
<protein>
    <recommendedName>
        <fullName evidence="3">Late competence development protein ComFB</fullName>
    </recommendedName>
</protein>
<dbReference type="InterPro" id="IPR019657">
    <property type="entry name" value="ComFB"/>
</dbReference>
<proteinExistence type="predicted"/>
<organism evidence="1 2">
    <name type="scientific">Sphaerotilus natans subsp. natans DSM 6575</name>
    <dbReference type="NCBI Taxonomy" id="1286631"/>
    <lineage>
        <taxon>Bacteria</taxon>
        <taxon>Pseudomonadati</taxon>
        <taxon>Pseudomonadota</taxon>
        <taxon>Betaproteobacteria</taxon>
        <taxon>Burkholderiales</taxon>
        <taxon>Sphaerotilaceae</taxon>
        <taxon>Sphaerotilus</taxon>
    </lineage>
</organism>
<gene>
    <name evidence="1" type="ORF">X805_27410</name>
</gene>
<dbReference type="AlphaFoldDB" id="A0A059KJU8"/>
<keyword evidence="2" id="KW-1185">Reference proteome</keyword>
<dbReference type="STRING" id="34103.SAMN05421778_11857"/>
<sequence>MTTNIDFTSVHNHYERPVFDAVSRLAPNYPYLEADALPDVACVALNRLGSRYIRHTVDLNFYLTEKERLAIEQTIGEAVTYAFEFVQARIAMRARR</sequence>
<dbReference type="RefSeq" id="WP_037483003.1">
    <property type="nucleotide sequence ID" value="NZ_AZRA01000071.1"/>
</dbReference>
<evidence type="ECO:0000313" key="1">
    <source>
        <dbReference type="EMBL" id="KDB51640.1"/>
    </source>
</evidence>
<dbReference type="eggNOG" id="ENOG5032ZD1">
    <property type="taxonomic scope" value="Bacteria"/>
</dbReference>
<name>A0A059KJU8_9BURK</name>
<reference evidence="1 2" key="1">
    <citation type="journal article" date="2014" name="FEMS Microbiol. Ecol.">
        <title>Sphaerotilus natans encrusted with nanoball-shaped Fe(III) oxide minerals formed by nitrate-reducing mixotrophic Fe(II) oxidation.</title>
        <authorList>
            <person name="Park S."/>
            <person name="Kim D.H."/>
            <person name="Lee J.H."/>
            <person name="Hur H.G."/>
        </authorList>
    </citation>
    <scope>NUCLEOTIDE SEQUENCE [LARGE SCALE GENOMIC DNA]</scope>
    <source>
        <strain evidence="1 2">DSM 6575</strain>
    </source>
</reference>